<dbReference type="AlphaFoldDB" id="A0A8H7LC10"/>
<dbReference type="EMBL" id="JACBPP010000003">
    <property type="protein sequence ID" value="KAF8002879.1"/>
    <property type="molecule type" value="Genomic_DNA"/>
</dbReference>
<name>A0A8H7LC10_9ASCO</name>
<dbReference type="GO" id="GO:0003980">
    <property type="term" value="F:UDP-glucose:glycoprotein glucosyltransferase activity"/>
    <property type="evidence" value="ECO:0007669"/>
    <property type="project" value="InterPro"/>
</dbReference>
<sequence length="121" mass="13331">MENLELSKEIESVDFVLKGLAVEAFVRNVKTGAAVPGLAIEAKNNKHVTHEGLTMETMGYNQLRLEPGIWLLQVKAGDYDLLSADANRYISNDEKLTGLPLSVFSLAGDFIHVRTRETKAS</sequence>
<proteinExistence type="predicted"/>
<dbReference type="OrthoDB" id="27683at2759"/>
<gene>
    <name evidence="1" type="ORF">HF325_002124</name>
</gene>
<dbReference type="Pfam" id="PF06427">
    <property type="entry name" value="UDP-g_GGTase"/>
    <property type="match status" value="1"/>
</dbReference>
<dbReference type="Proteomes" id="UP000649328">
    <property type="component" value="Unassembled WGS sequence"/>
</dbReference>
<dbReference type="InterPro" id="IPR009448">
    <property type="entry name" value="UDP-g_GGtrans"/>
</dbReference>
<evidence type="ECO:0000313" key="1">
    <source>
        <dbReference type="EMBL" id="KAF8002879.1"/>
    </source>
</evidence>
<organism evidence="1 2">
    <name type="scientific">Metschnikowia pulcherrima</name>
    <dbReference type="NCBI Taxonomy" id="27326"/>
    <lineage>
        <taxon>Eukaryota</taxon>
        <taxon>Fungi</taxon>
        <taxon>Dikarya</taxon>
        <taxon>Ascomycota</taxon>
        <taxon>Saccharomycotina</taxon>
        <taxon>Pichiomycetes</taxon>
        <taxon>Metschnikowiaceae</taxon>
        <taxon>Metschnikowia</taxon>
    </lineage>
</organism>
<evidence type="ECO:0000313" key="2">
    <source>
        <dbReference type="Proteomes" id="UP000649328"/>
    </source>
</evidence>
<accession>A0A8H7LC10</accession>
<keyword evidence="2" id="KW-1185">Reference proteome</keyword>
<protein>
    <submittedName>
        <fullName evidence="1">Uncharacterized protein</fullName>
    </submittedName>
</protein>
<comment type="caution">
    <text evidence="1">The sequence shown here is derived from an EMBL/GenBank/DDBJ whole genome shotgun (WGS) entry which is preliminary data.</text>
</comment>
<reference evidence="1" key="1">
    <citation type="submission" date="2020-10" db="EMBL/GenBank/DDBJ databases">
        <title>The Whole-Genome Sequence of Metschnikowia persimmonesis, a Novel Endophytic Yeast Species Isolated from Medicinal Plant Diospyros kaki Thumb.</title>
        <authorList>
            <person name="Rahmat E."/>
            <person name="Kang Y."/>
        </authorList>
    </citation>
    <scope>NUCLEOTIDE SEQUENCE</scope>
    <source>
        <strain evidence="1">KIOM G15050</strain>
    </source>
</reference>